<name>A0A067MVK9_BOTB1</name>
<dbReference type="GO" id="GO:0070390">
    <property type="term" value="C:transcription export complex 2"/>
    <property type="evidence" value="ECO:0007669"/>
    <property type="project" value="TreeGrafter"/>
</dbReference>
<dbReference type="FunCoup" id="A0A067MVK9">
    <property type="interactions" value="135"/>
</dbReference>
<dbReference type="AlphaFoldDB" id="A0A067MVK9"/>
<feature type="non-terminal residue" evidence="2">
    <location>
        <position position="1"/>
    </location>
</feature>
<dbReference type="Proteomes" id="UP000027195">
    <property type="component" value="Unassembled WGS sequence"/>
</dbReference>
<protein>
    <recommendedName>
        <fullName evidence="1">SAC3/GANP/THP3 conserved domain-containing protein</fullName>
    </recommendedName>
</protein>
<dbReference type="HOGENOM" id="CLU_047746_2_1_1"/>
<dbReference type="Gene3D" id="1.25.40.990">
    <property type="match status" value="1"/>
</dbReference>
<dbReference type="PANTHER" id="PTHR12436">
    <property type="entry name" value="80 KDA MCM3-ASSOCIATED PROTEIN"/>
    <property type="match status" value="1"/>
</dbReference>
<reference evidence="3" key="1">
    <citation type="journal article" date="2014" name="Proc. Natl. Acad. Sci. U.S.A.">
        <title>Extensive sampling of basidiomycete genomes demonstrates inadequacy of the white-rot/brown-rot paradigm for wood decay fungi.</title>
        <authorList>
            <person name="Riley R."/>
            <person name="Salamov A.A."/>
            <person name="Brown D.W."/>
            <person name="Nagy L.G."/>
            <person name="Floudas D."/>
            <person name="Held B.W."/>
            <person name="Levasseur A."/>
            <person name="Lombard V."/>
            <person name="Morin E."/>
            <person name="Otillar R."/>
            <person name="Lindquist E.A."/>
            <person name="Sun H."/>
            <person name="LaButti K.M."/>
            <person name="Schmutz J."/>
            <person name="Jabbour D."/>
            <person name="Luo H."/>
            <person name="Baker S.E."/>
            <person name="Pisabarro A.G."/>
            <person name="Walton J.D."/>
            <person name="Blanchette R.A."/>
            <person name="Henrissat B."/>
            <person name="Martin F."/>
            <person name="Cullen D."/>
            <person name="Hibbett D.S."/>
            <person name="Grigoriev I.V."/>
        </authorList>
    </citation>
    <scope>NUCLEOTIDE SEQUENCE [LARGE SCALE GENOMIC DNA]</scope>
    <source>
        <strain evidence="3">FD-172 SS1</strain>
    </source>
</reference>
<dbReference type="EMBL" id="KL198031">
    <property type="protein sequence ID" value="KDQ15606.1"/>
    <property type="molecule type" value="Genomic_DNA"/>
</dbReference>
<organism evidence="2 3">
    <name type="scientific">Botryobasidium botryosum (strain FD-172 SS1)</name>
    <dbReference type="NCBI Taxonomy" id="930990"/>
    <lineage>
        <taxon>Eukaryota</taxon>
        <taxon>Fungi</taxon>
        <taxon>Dikarya</taxon>
        <taxon>Basidiomycota</taxon>
        <taxon>Agaricomycotina</taxon>
        <taxon>Agaricomycetes</taxon>
        <taxon>Cantharellales</taxon>
        <taxon>Botryobasidiaceae</taxon>
        <taxon>Botryobasidium</taxon>
    </lineage>
</organism>
<gene>
    <name evidence="2" type="ORF">BOTBODRAFT_97056</name>
</gene>
<sequence length="272" mass="31359">GTCMTMCPEYEMYTRQNEHAVDPLEMAPGTNQIDPDRAVKRYHRSAAGDDTEIPNEVRPPTVLQMTLNYLINDLLAEQSLPTAHSFLRDRTRSIRQDFTLQNENGALAIECHERIVRFHILSLFELQEQPGFEKKLELEQLKKGLWTCALQSLIEFYDDARSSNMQTPNQAEFRAYHLLVHIRDPDVARQIERQPPFILDAPMVQTALELRRFAQQSPGMRTRLNASAGPVQNYFTRFFKTVAQESVHFLMACLVQISFFGIRKAALRAMKT</sequence>
<evidence type="ECO:0000313" key="3">
    <source>
        <dbReference type="Proteomes" id="UP000027195"/>
    </source>
</evidence>
<dbReference type="Pfam" id="PF03399">
    <property type="entry name" value="SAC3_GANP"/>
    <property type="match status" value="1"/>
</dbReference>
<feature type="non-terminal residue" evidence="2">
    <location>
        <position position="272"/>
    </location>
</feature>
<dbReference type="GO" id="GO:0005737">
    <property type="term" value="C:cytoplasm"/>
    <property type="evidence" value="ECO:0007669"/>
    <property type="project" value="TreeGrafter"/>
</dbReference>
<dbReference type="InParanoid" id="A0A067MVK9"/>
<feature type="domain" description="SAC3/GANP/THP3 conserved" evidence="1">
    <location>
        <begin position="6"/>
        <end position="271"/>
    </location>
</feature>
<dbReference type="InterPro" id="IPR005062">
    <property type="entry name" value="SAC3/GANP/THP3_conserved"/>
</dbReference>
<dbReference type="STRING" id="930990.A0A067MVK9"/>
<evidence type="ECO:0000259" key="1">
    <source>
        <dbReference type="Pfam" id="PF03399"/>
    </source>
</evidence>
<dbReference type="InterPro" id="IPR045107">
    <property type="entry name" value="SAC3/GANP/THP3"/>
</dbReference>
<dbReference type="PANTHER" id="PTHR12436:SF3">
    <property type="entry name" value="GERMINAL-CENTER ASSOCIATED NUCLEAR PROTEIN"/>
    <property type="match status" value="1"/>
</dbReference>
<keyword evidence="3" id="KW-1185">Reference proteome</keyword>
<dbReference type="GO" id="GO:0006406">
    <property type="term" value="P:mRNA export from nucleus"/>
    <property type="evidence" value="ECO:0007669"/>
    <property type="project" value="TreeGrafter"/>
</dbReference>
<proteinExistence type="predicted"/>
<evidence type="ECO:0000313" key="2">
    <source>
        <dbReference type="EMBL" id="KDQ15606.1"/>
    </source>
</evidence>
<dbReference type="OrthoDB" id="264795at2759"/>
<accession>A0A067MVK9</accession>